<accession>A0ABS5QM38</accession>
<keyword evidence="2" id="KW-1185">Reference proteome</keyword>
<reference evidence="1 2" key="1">
    <citation type="journal article" date="2021" name="Nat. Commun.">
        <title>Reductive evolution and unique predatory mode in the CPR bacterium Vampirococcus lugosii.</title>
        <authorList>
            <person name="Moreira D."/>
            <person name="Zivanovic Y."/>
            <person name="Lopez-Archilla A.I."/>
            <person name="Iniesto M."/>
            <person name="Lopez-Garcia P."/>
        </authorList>
    </citation>
    <scope>NUCLEOTIDE SEQUENCE [LARGE SCALE GENOMIC DNA]</scope>
    <source>
        <strain evidence="1">Chiprana</strain>
    </source>
</reference>
<evidence type="ECO:0000313" key="1">
    <source>
        <dbReference type="EMBL" id="MBS8122127.1"/>
    </source>
</evidence>
<evidence type="ECO:0008006" key="3">
    <source>
        <dbReference type="Google" id="ProtNLM"/>
    </source>
</evidence>
<comment type="caution">
    <text evidence="1">The sequence shown here is derived from an EMBL/GenBank/DDBJ whole genome shotgun (WGS) entry which is preliminary data.</text>
</comment>
<gene>
    <name evidence="1" type="ORF">VAMP_119n8</name>
</gene>
<dbReference type="Proteomes" id="UP000680365">
    <property type="component" value="Unassembled WGS sequence"/>
</dbReference>
<organism evidence="1 2">
    <name type="scientific">Candidatus Vampirococcus lugosii</name>
    <dbReference type="NCBI Taxonomy" id="2789015"/>
    <lineage>
        <taxon>Bacteria</taxon>
        <taxon>Candidatus Absconditibacteriota</taxon>
        <taxon>Vampirococcus</taxon>
    </lineage>
</organism>
<sequence>MKLIRSTKCSLKFTTKKKMLELNTILTEYGKVVNFFIQHFWSDLNNIPSKSQLLKPLVDLPETWLSARLRKVAAREAIDMVLATKQRWKDKPNKMVVPVHKGNRMYVSCTIADLVPTRNSGYKTEESRLFDAWLHIASVGNKMIIDLPIKYHKHFNKYNNIGKRLNSYIITKNYVQFSFEIITESKKGG</sequence>
<proteinExistence type="predicted"/>
<feature type="non-terminal residue" evidence="1">
    <location>
        <position position="189"/>
    </location>
</feature>
<dbReference type="EMBL" id="JAEDAM010000043">
    <property type="protein sequence ID" value="MBS8122127.1"/>
    <property type="molecule type" value="Genomic_DNA"/>
</dbReference>
<protein>
    <recommendedName>
        <fullName evidence="3">Transposase</fullName>
    </recommendedName>
</protein>
<evidence type="ECO:0000313" key="2">
    <source>
        <dbReference type="Proteomes" id="UP000680365"/>
    </source>
</evidence>
<name>A0ABS5QM38_9BACT</name>